<dbReference type="AlphaFoldDB" id="A0A822VDI4"/>
<sequence>MERFHKKFHKASDVLKDETCINVMILAKMISVPTGQTALHSRWICTEVAWRRTFV</sequence>
<evidence type="ECO:0000313" key="2">
    <source>
        <dbReference type="Proteomes" id="UP000192074"/>
    </source>
</evidence>
<dbReference type="EMBL" id="FCNL01000041">
    <property type="protein sequence ID" value="CVI25161.1"/>
    <property type="molecule type" value="Genomic_DNA"/>
</dbReference>
<organism evidence="1 2">
    <name type="scientific">Agrobacterium tumefaciens str. B6</name>
    <dbReference type="NCBI Taxonomy" id="1183423"/>
    <lineage>
        <taxon>Bacteria</taxon>
        <taxon>Pseudomonadati</taxon>
        <taxon>Pseudomonadota</taxon>
        <taxon>Alphaproteobacteria</taxon>
        <taxon>Hyphomicrobiales</taxon>
        <taxon>Rhizobiaceae</taxon>
        <taxon>Rhizobium/Agrobacterium group</taxon>
        <taxon>Agrobacterium</taxon>
        <taxon>Agrobacterium tumefaciens complex</taxon>
    </lineage>
</organism>
<gene>
    <name evidence="1" type="ORF">AGR4A_pAt20033</name>
</gene>
<comment type="caution">
    <text evidence="1">The sequence shown here is derived from an EMBL/GenBank/DDBJ whole genome shotgun (WGS) entry which is preliminary data.</text>
</comment>
<proteinExistence type="predicted"/>
<name>A0A822VDI4_AGRTU</name>
<accession>A0A822VDI4</accession>
<reference evidence="1 2" key="1">
    <citation type="submission" date="2016-01" db="EMBL/GenBank/DDBJ databases">
        <authorList>
            <person name="Regsiter A."/>
            <person name="william w."/>
        </authorList>
    </citation>
    <scope>NUCLEOTIDE SEQUENCE [LARGE SCALE GENOMIC DNA]</scope>
    <source>
        <strain evidence="1 2">B6</strain>
    </source>
</reference>
<evidence type="ECO:0000313" key="1">
    <source>
        <dbReference type="EMBL" id="CVI25161.1"/>
    </source>
</evidence>
<protein>
    <submittedName>
        <fullName evidence="1">Uncharacterized protein</fullName>
    </submittedName>
</protein>
<dbReference type="Proteomes" id="UP000192074">
    <property type="component" value="Unassembled WGS sequence"/>
</dbReference>